<dbReference type="KEGG" id="rbd:ALSL_1920"/>
<name>A0A2Z6E6D2_9GAMM</name>
<protein>
    <recommendedName>
        <fullName evidence="3">DUF3293 domain-containing protein</fullName>
    </recommendedName>
</protein>
<dbReference type="AlphaFoldDB" id="A0A2Z6E6D2"/>
<evidence type="ECO:0000313" key="1">
    <source>
        <dbReference type="EMBL" id="BBD80567.1"/>
    </source>
</evidence>
<gene>
    <name evidence="1" type="ORF">ALSL_1920</name>
</gene>
<sequence length="135" mass="14914">MDPGLDAAFRRSRYLVWLTPATWFRFTVDQPPPAGLAHAIAGAPWAHVTACNPQSRPTSDAANLAAQQALYAALRALPATRDIHPAIGLGPEGWHEPSLFVVGPETAELDRLMRRFGQLAYLHGRGEWPVKLRWL</sequence>
<reference evidence="2" key="1">
    <citation type="submission" date="2018-04" db="EMBL/GenBank/DDBJ databases">
        <authorList>
            <person name="Watanabe M."/>
            <person name="Kojima H."/>
        </authorList>
    </citation>
    <scope>NUCLEOTIDE SEQUENCE [LARGE SCALE GENOMIC DNA]</scope>
    <source>
        <strain evidence="2">Dysh456</strain>
    </source>
</reference>
<keyword evidence="2" id="KW-1185">Reference proteome</keyword>
<accession>A0A2Z6E6D2</accession>
<dbReference type="OrthoDB" id="6024680at2"/>
<proteinExistence type="predicted"/>
<dbReference type="Pfam" id="PF11697">
    <property type="entry name" value="DUF3293"/>
    <property type="match status" value="1"/>
</dbReference>
<reference evidence="2" key="2">
    <citation type="submission" date="2018-06" db="EMBL/GenBank/DDBJ databases">
        <title>Genome sequence of Rhodanobacteraceae bacterium strain Dysh456.</title>
        <authorList>
            <person name="Fukui M."/>
        </authorList>
    </citation>
    <scope>NUCLEOTIDE SEQUENCE [LARGE SCALE GENOMIC DNA]</scope>
    <source>
        <strain evidence="2">Dysh456</strain>
    </source>
</reference>
<dbReference type="InterPro" id="IPR021710">
    <property type="entry name" value="DUF3293"/>
</dbReference>
<organism evidence="1 2">
    <name type="scientific">Aerosticca soli</name>
    <dbReference type="NCBI Taxonomy" id="2010829"/>
    <lineage>
        <taxon>Bacteria</taxon>
        <taxon>Pseudomonadati</taxon>
        <taxon>Pseudomonadota</taxon>
        <taxon>Gammaproteobacteria</taxon>
        <taxon>Lysobacterales</taxon>
        <taxon>Rhodanobacteraceae</taxon>
        <taxon>Aerosticca</taxon>
    </lineage>
</organism>
<dbReference type="RefSeq" id="WP_126538661.1">
    <property type="nucleotide sequence ID" value="NZ_AP018560.1"/>
</dbReference>
<dbReference type="EMBL" id="AP018560">
    <property type="protein sequence ID" value="BBD80567.1"/>
    <property type="molecule type" value="Genomic_DNA"/>
</dbReference>
<evidence type="ECO:0008006" key="3">
    <source>
        <dbReference type="Google" id="ProtNLM"/>
    </source>
</evidence>
<dbReference type="Proteomes" id="UP000270530">
    <property type="component" value="Chromosome"/>
</dbReference>
<evidence type="ECO:0000313" key="2">
    <source>
        <dbReference type="Proteomes" id="UP000270530"/>
    </source>
</evidence>